<keyword evidence="3" id="KW-1185">Reference proteome</keyword>
<dbReference type="EMBL" id="CATNWA010016922">
    <property type="protein sequence ID" value="CAI9596423.1"/>
    <property type="molecule type" value="Genomic_DNA"/>
</dbReference>
<comment type="caution">
    <text evidence="2">The sequence shown here is derived from an EMBL/GenBank/DDBJ whole genome shotgun (WGS) entry which is preliminary data.</text>
</comment>
<evidence type="ECO:0000313" key="3">
    <source>
        <dbReference type="Proteomes" id="UP001162483"/>
    </source>
</evidence>
<name>A0ABN9FII8_9NEOB</name>
<dbReference type="Proteomes" id="UP001162483">
    <property type="component" value="Unassembled WGS sequence"/>
</dbReference>
<protein>
    <submittedName>
        <fullName evidence="2">Uncharacterized protein</fullName>
    </submittedName>
</protein>
<evidence type="ECO:0000313" key="2">
    <source>
        <dbReference type="EMBL" id="CAI9596423.1"/>
    </source>
</evidence>
<proteinExistence type="predicted"/>
<sequence>MAMHKLSDKANGPLDMVSTTNVDTMNLLHTAGNKGSTSSNYDDAMQFLKKRRYLQSTGSNNAYAVNVGHMGAQQSVIQSAVSSVMEGDGPLTLIDSHALNVEIKNCHDKSVIPDEVLQSILDHYTHKSVGHPDVSFSIGEQHVELQTANDNDLVQEEHVCSDSQSTPNDKASMFQEYSKYLQQALERTSHTSSFPLGPSLQFVSLSSSLPSPSLFSDKHIYTTSPLDCGFSQSVTSVVLPSTLPKSNFGMVVGPQTGFSLSLETAQQQQLTPSQELADQIDTQKPLDTSSSYQISSQELNGRKDQQKSLETPSGYHLQPQDLASSLEQQKDMNQQPCQIENFAQAFGSQFKPGSRVPISYNTSTDGGVDHRLRTSTPEFSGYTTLLSDVTEAGSTRVKTSNSQSFR</sequence>
<reference evidence="2" key="1">
    <citation type="submission" date="2023-05" db="EMBL/GenBank/DDBJ databases">
        <authorList>
            <person name="Stuckert A."/>
        </authorList>
    </citation>
    <scope>NUCLEOTIDE SEQUENCE</scope>
</reference>
<organism evidence="2 3">
    <name type="scientific">Staurois parvus</name>
    <dbReference type="NCBI Taxonomy" id="386267"/>
    <lineage>
        <taxon>Eukaryota</taxon>
        <taxon>Metazoa</taxon>
        <taxon>Chordata</taxon>
        <taxon>Craniata</taxon>
        <taxon>Vertebrata</taxon>
        <taxon>Euteleostomi</taxon>
        <taxon>Amphibia</taxon>
        <taxon>Batrachia</taxon>
        <taxon>Anura</taxon>
        <taxon>Neobatrachia</taxon>
        <taxon>Ranoidea</taxon>
        <taxon>Ranidae</taxon>
        <taxon>Staurois</taxon>
    </lineage>
</organism>
<evidence type="ECO:0000256" key="1">
    <source>
        <dbReference type="SAM" id="MobiDB-lite"/>
    </source>
</evidence>
<feature type="compositionally biased region" description="Polar residues" evidence="1">
    <location>
        <begin position="283"/>
        <end position="299"/>
    </location>
</feature>
<gene>
    <name evidence="2" type="ORF">SPARVUS_LOCUS12070040</name>
</gene>
<accession>A0ABN9FII8</accession>
<feature type="region of interest" description="Disordered" evidence="1">
    <location>
        <begin position="283"/>
        <end position="317"/>
    </location>
</feature>